<accession>A0A8S1QK17</accession>
<feature type="signal peptide" evidence="1">
    <location>
        <begin position="1"/>
        <end position="16"/>
    </location>
</feature>
<comment type="caution">
    <text evidence="3">The sequence shown here is derived from an EMBL/GenBank/DDBJ whole genome shotgun (WGS) entry which is preliminary data.</text>
</comment>
<proteinExistence type="predicted"/>
<sequence>MKKFLILLIIFQVTLTAIYYDTGLSRDFDYSWDATFFCQNGYSKTATISFSNTFENIPQVFFTHETFDQYGGEAGFQLAITSVSKTSFTAEASCNKSRVFTLKLRWFAIDDQRIEVINNFNMLNPNDKTFSIKNPNAQTGFVVLTSQHFQGAIDFLLEISSITTNSVTVSITKVAGKFTNLKQVGYIVVVGIQEAFINLGLQSVTGGFSSGLITIQPNRWFAIALQGMNYLNNNTMRIRATYTNTATTTSYTWGTWTGAETPNSHSQIWILYQFTTTYNPLECFSIRTSRKQAFDLSILPTFFLQLVQTNQIYITNGNYEYSVDKSIRPLKMNIQMKCENGKKVQAEFNKCNSCSIQKTYSFTYNCFNQMNYIGFFPLFQQASQQYNHLKSIFSHHHLKSYMLSVIKSSQKRLQSKFKYQINEYIYNKIKQI</sequence>
<organism evidence="3 4">
    <name type="scientific">Paramecium primaurelia</name>
    <dbReference type="NCBI Taxonomy" id="5886"/>
    <lineage>
        <taxon>Eukaryota</taxon>
        <taxon>Sar</taxon>
        <taxon>Alveolata</taxon>
        <taxon>Ciliophora</taxon>
        <taxon>Intramacronucleata</taxon>
        <taxon>Oligohymenophorea</taxon>
        <taxon>Peniculida</taxon>
        <taxon>Parameciidae</taxon>
        <taxon>Paramecium</taxon>
    </lineage>
</organism>
<evidence type="ECO:0000256" key="1">
    <source>
        <dbReference type="SAM" id="SignalP"/>
    </source>
</evidence>
<evidence type="ECO:0000313" key="4">
    <source>
        <dbReference type="Proteomes" id="UP000688137"/>
    </source>
</evidence>
<dbReference type="GO" id="GO:0007155">
    <property type="term" value="P:cell adhesion"/>
    <property type="evidence" value="ECO:0007669"/>
    <property type="project" value="InterPro"/>
</dbReference>
<dbReference type="AlphaFoldDB" id="A0A8S1QK17"/>
<protein>
    <recommendedName>
        <fullName evidence="2">H-type lectin domain-containing protein</fullName>
    </recommendedName>
</protein>
<dbReference type="EMBL" id="CAJJDM010000172">
    <property type="protein sequence ID" value="CAD8115524.1"/>
    <property type="molecule type" value="Genomic_DNA"/>
</dbReference>
<dbReference type="Proteomes" id="UP000688137">
    <property type="component" value="Unassembled WGS sequence"/>
</dbReference>
<evidence type="ECO:0000259" key="2">
    <source>
        <dbReference type="Pfam" id="PF09458"/>
    </source>
</evidence>
<feature type="domain" description="H-type lectin" evidence="2">
    <location>
        <begin position="46"/>
        <end position="109"/>
    </location>
</feature>
<feature type="chain" id="PRO_5035938027" description="H-type lectin domain-containing protein" evidence="1">
    <location>
        <begin position="17"/>
        <end position="432"/>
    </location>
</feature>
<reference evidence="3" key="1">
    <citation type="submission" date="2021-01" db="EMBL/GenBank/DDBJ databases">
        <authorList>
            <consortium name="Genoscope - CEA"/>
            <person name="William W."/>
        </authorList>
    </citation>
    <scope>NUCLEOTIDE SEQUENCE</scope>
</reference>
<keyword evidence="4" id="KW-1185">Reference proteome</keyword>
<dbReference type="Pfam" id="PF09458">
    <property type="entry name" value="H_lectin"/>
    <property type="match status" value="1"/>
</dbReference>
<dbReference type="OMA" id="VKCENGM"/>
<name>A0A8S1QK17_PARPR</name>
<keyword evidence="1" id="KW-0732">Signal</keyword>
<dbReference type="GO" id="GO:0030246">
    <property type="term" value="F:carbohydrate binding"/>
    <property type="evidence" value="ECO:0007669"/>
    <property type="project" value="InterPro"/>
</dbReference>
<evidence type="ECO:0000313" key="3">
    <source>
        <dbReference type="EMBL" id="CAD8115524.1"/>
    </source>
</evidence>
<dbReference type="InterPro" id="IPR019019">
    <property type="entry name" value="H-type_lectin_domain"/>
</dbReference>
<gene>
    <name evidence="3" type="ORF">PPRIM_AZ9-3.1.T1650018</name>
</gene>